<dbReference type="PANTHER" id="PTHR22684:SF0">
    <property type="entry name" value="RIBOSOME QUALITY CONTROL COMPLEX SUBUNIT TCF25"/>
    <property type="match status" value="1"/>
</dbReference>
<dbReference type="GO" id="GO:1990112">
    <property type="term" value="C:RQC complex"/>
    <property type="evidence" value="ECO:0007669"/>
    <property type="project" value="TreeGrafter"/>
</dbReference>
<dbReference type="Proteomes" id="UP000469452">
    <property type="component" value="Unassembled WGS sequence"/>
</dbReference>
<dbReference type="Pfam" id="PF04910">
    <property type="entry name" value="Tcf25"/>
    <property type="match status" value="1"/>
</dbReference>
<sequence length="333" mass="37589">SARQARRINQAIQSKGESSDEEEEVTQKSSSAGFQYLLDDSDDSDVSSNDDKDSNDEVVIAKPKCVAQASPPASSKKSKKKQAKKKSVNNAHAEVNDDVDDLLHALASQANLDDEEKPAFLPPPVMERNALLAVNAGALNADKEMKRLFGVKDARESLKSAKGQPRYIATTPSNNTARRTTKKVVLVTPDDTWPRPPTFVGGGIRWTRVDKPPCPSWEYGADYFQIDWSIEYKKMQEQFRVLQMTHDPQSIVHFLHKHPYHVDALLQMAEVFQHHGQMDHSTDCIKKCVYFMELAWGEQFHVTSGLCRMDIASGDNKSFYRALFFLMRHYISI</sequence>
<dbReference type="AlphaFoldDB" id="A0A6A5AIG0"/>
<feature type="compositionally biased region" description="Basic residues" evidence="1">
    <location>
        <begin position="76"/>
        <end position="87"/>
    </location>
</feature>
<dbReference type="InterPro" id="IPR006994">
    <property type="entry name" value="TCF25/Rqc1"/>
</dbReference>
<feature type="region of interest" description="Disordered" evidence="1">
    <location>
        <begin position="1"/>
        <end position="96"/>
    </location>
</feature>
<reference evidence="2 3" key="1">
    <citation type="submission" date="2019-06" db="EMBL/GenBank/DDBJ databases">
        <title>Genomics analysis of Aphanomyces spp. identifies a new class of oomycete effector associated with host adaptation.</title>
        <authorList>
            <person name="Gaulin E."/>
        </authorList>
    </citation>
    <scope>NUCLEOTIDE SEQUENCE [LARGE SCALE GENOMIC DNA]</scope>
    <source>
        <strain evidence="2 3">E</strain>
    </source>
</reference>
<evidence type="ECO:0000313" key="3">
    <source>
        <dbReference type="Proteomes" id="UP000469452"/>
    </source>
</evidence>
<dbReference type="PANTHER" id="PTHR22684">
    <property type="entry name" value="NULP1-RELATED"/>
    <property type="match status" value="1"/>
</dbReference>
<evidence type="ECO:0000256" key="1">
    <source>
        <dbReference type="SAM" id="MobiDB-lite"/>
    </source>
</evidence>
<proteinExistence type="predicted"/>
<comment type="caution">
    <text evidence="2">The sequence shown here is derived from an EMBL/GenBank/DDBJ whole genome shotgun (WGS) entry which is preliminary data.</text>
</comment>
<accession>A0A6A5AIG0</accession>
<name>A0A6A5AIG0_APHAT</name>
<feature type="non-terminal residue" evidence="2">
    <location>
        <position position="1"/>
    </location>
</feature>
<dbReference type="EMBL" id="VJMI01013043">
    <property type="protein sequence ID" value="KAF0748724.1"/>
    <property type="molecule type" value="Genomic_DNA"/>
</dbReference>
<organism evidence="2 3">
    <name type="scientific">Aphanomyces astaci</name>
    <name type="common">Crayfish plague agent</name>
    <dbReference type="NCBI Taxonomy" id="112090"/>
    <lineage>
        <taxon>Eukaryota</taxon>
        <taxon>Sar</taxon>
        <taxon>Stramenopiles</taxon>
        <taxon>Oomycota</taxon>
        <taxon>Saprolegniomycetes</taxon>
        <taxon>Saprolegniales</taxon>
        <taxon>Verrucalvaceae</taxon>
        <taxon>Aphanomyces</taxon>
    </lineage>
</organism>
<dbReference type="VEuPathDB" id="FungiDB:H257_06160"/>
<gene>
    <name evidence="2" type="ORF">AaE_007268</name>
</gene>
<protein>
    <submittedName>
        <fullName evidence="2">Uncharacterized protein</fullName>
    </submittedName>
</protein>
<evidence type="ECO:0000313" key="2">
    <source>
        <dbReference type="EMBL" id="KAF0748724.1"/>
    </source>
</evidence>